<feature type="transmembrane region" description="Helical" evidence="6">
    <location>
        <begin position="143"/>
        <end position="166"/>
    </location>
</feature>
<feature type="transmembrane region" description="Helical" evidence="6">
    <location>
        <begin position="32"/>
        <end position="57"/>
    </location>
</feature>
<dbReference type="PANTHER" id="PTHR30213:SF0">
    <property type="entry name" value="UPF0761 MEMBRANE PROTEIN YIHY"/>
    <property type="match status" value="1"/>
</dbReference>
<evidence type="ECO:0000256" key="6">
    <source>
        <dbReference type="SAM" id="Phobius"/>
    </source>
</evidence>
<proteinExistence type="predicted"/>
<evidence type="ECO:0000313" key="7">
    <source>
        <dbReference type="EMBL" id="NNM71998.1"/>
    </source>
</evidence>
<feature type="transmembrane region" description="Helical" evidence="6">
    <location>
        <begin position="220"/>
        <end position="239"/>
    </location>
</feature>
<accession>A0A849I3R1</accession>
<feature type="transmembrane region" description="Helical" evidence="6">
    <location>
        <begin position="245"/>
        <end position="267"/>
    </location>
</feature>
<dbReference type="PIRSF" id="PIRSF035875">
    <property type="entry name" value="RNase_BN"/>
    <property type="match status" value="1"/>
</dbReference>
<sequence length="304" mass="33224">MCRPEGRPVFRPRFFLELLSLAFQRFVLHDGWAIASHIALSALTSLFPFLILLTALAPLFGTAPLADEAANIILEAWPKEVAGPIAGEVHNVLSQSRRDVVTFGAVLALYFSSSGVESLRVGLNRAYGIREVRAWWVTRLESIAYVILGAFAMLGFAFLVVLGPFLYRWLSARVPALEPFGVTITFLRYGIATLLIVGALAVAHKFIAAGRRRLRDTLPGITVTLVLWLLGGLAFSRYLDNFAGAYFTTYGGLATAMIALVFLYWLAAMFLFGGELNGTIIAAKRMKLGDNPDPAKLGALIEMP</sequence>
<evidence type="ECO:0000256" key="2">
    <source>
        <dbReference type="ARBA" id="ARBA00022475"/>
    </source>
</evidence>
<evidence type="ECO:0000256" key="4">
    <source>
        <dbReference type="ARBA" id="ARBA00022989"/>
    </source>
</evidence>
<organism evidence="7 8">
    <name type="scientific">Enterovirga aerilata</name>
    <dbReference type="NCBI Taxonomy" id="2730920"/>
    <lineage>
        <taxon>Bacteria</taxon>
        <taxon>Pseudomonadati</taxon>
        <taxon>Pseudomonadota</taxon>
        <taxon>Alphaproteobacteria</taxon>
        <taxon>Hyphomicrobiales</taxon>
        <taxon>Methylobacteriaceae</taxon>
        <taxon>Enterovirga</taxon>
    </lineage>
</organism>
<comment type="caution">
    <text evidence="7">The sequence shown here is derived from an EMBL/GenBank/DDBJ whole genome shotgun (WGS) entry which is preliminary data.</text>
</comment>
<keyword evidence="8" id="KW-1185">Reference proteome</keyword>
<reference evidence="7 8" key="1">
    <citation type="submission" date="2020-04" db="EMBL/GenBank/DDBJ databases">
        <title>Enterovirga sp. isolate from soil.</title>
        <authorList>
            <person name="Chea S."/>
            <person name="Kim D.-U."/>
        </authorList>
    </citation>
    <scope>NUCLEOTIDE SEQUENCE [LARGE SCALE GENOMIC DNA]</scope>
    <source>
        <strain evidence="7 8">DB1703</strain>
    </source>
</reference>
<gene>
    <name evidence="7" type="ORF">HJG44_06270</name>
</gene>
<evidence type="ECO:0000256" key="1">
    <source>
        <dbReference type="ARBA" id="ARBA00004651"/>
    </source>
</evidence>
<keyword evidence="2" id="KW-1003">Cell membrane</keyword>
<dbReference type="PANTHER" id="PTHR30213">
    <property type="entry name" value="INNER MEMBRANE PROTEIN YHJD"/>
    <property type="match status" value="1"/>
</dbReference>
<feature type="transmembrane region" description="Helical" evidence="6">
    <location>
        <begin position="100"/>
        <end position="123"/>
    </location>
</feature>
<keyword evidence="5 6" id="KW-0472">Membrane</keyword>
<evidence type="ECO:0000313" key="8">
    <source>
        <dbReference type="Proteomes" id="UP000564885"/>
    </source>
</evidence>
<dbReference type="GO" id="GO:0005886">
    <property type="term" value="C:plasma membrane"/>
    <property type="evidence" value="ECO:0007669"/>
    <property type="project" value="UniProtKB-SubCell"/>
</dbReference>
<evidence type="ECO:0000256" key="5">
    <source>
        <dbReference type="ARBA" id="ARBA00023136"/>
    </source>
</evidence>
<keyword evidence="4 6" id="KW-1133">Transmembrane helix</keyword>
<dbReference type="Proteomes" id="UP000564885">
    <property type="component" value="Unassembled WGS sequence"/>
</dbReference>
<dbReference type="Pfam" id="PF03631">
    <property type="entry name" value="Virul_fac_BrkB"/>
    <property type="match status" value="1"/>
</dbReference>
<dbReference type="EMBL" id="JABEPP010000002">
    <property type="protein sequence ID" value="NNM71998.1"/>
    <property type="molecule type" value="Genomic_DNA"/>
</dbReference>
<evidence type="ECO:0000256" key="3">
    <source>
        <dbReference type="ARBA" id="ARBA00022692"/>
    </source>
</evidence>
<name>A0A849I3R1_9HYPH</name>
<feature type="transmembrane region" description="Helical" evidence="6">
    <location>
        <begin position="186"/>
        <end position="208"/>
    </location>
</feature>
<keyword evidence="3 6" id="KW-0812">Transmembrane</keyword>
<dbReference type="InterPro" id="IPR017039">
    <property type="entry name" value="Virul_fac_BrkB"/>
</dbReference>
<comment type="subcellular location">
    <subcellularLocation>
        <location evidence="1">Cell membrane</location>
        <topology evidence="1">Multi-pass membrane protein</topology>
    </subcellularLocation>
</comment>
<dbReference type="AlphaFoldDB" id="A0A849I3R1"/>
<protein>
    <submittedName>
        <fullName evidence="7">YihY/virulence factor BrkB family protein</fullName>
    </submittedName>
</protein>